<evidence type="ECO:0000313" key="2">
    <source>
        <dbReference type="EMBL" id="CDE33689.1"/>
    </source>
</evidence>
<comment type="caution">
    <text evidence="2">The sequence shown here is derived from an EMBL/GenBank/DDBJ whole genome shotgun (WGS) entry which is preliminary data.</text>
</comment>
<dbReference type="Proteomes" id="UP000018072">
    <property type="component" value="Unassembled WGS sequence"/>
</dbReference>
<reference evidence="2" key="1">
    <citation type="submission" date="2012-11" db="EMBL/GenBank/DDBJ databases">
        <title>Dependencies among metagenomic species, viruses, plasmids and units of genetic variation.</title>
        <authorList>
            <person name="Nielsen H.B."/>
            <person name="Almeida M."/>
            <person name="Juncker A.S."/>
            <person name="Rasmussen S."/>
            <person name="Li J."/>
            <person name="Sunagawa S."/>
            <person name="Plichta D."/>
            <person name="Gautier L."/>
            <person name="Le Chatelier E."/>
            <person name="Peletier E."/>
            <person name="Bonde I."/>
            <person name="Nielsen T."/>
            <person name="Manichanh C."/>
            <person name="Arumugam M."/>
            <person name="Batto J."/>
            <person name="Santos M.B.Q.D."/>
            <person name="Blom N."/>
            <person name="Borruel N."/>
            <person name="Burgdorf K.S."/>
            <person name="Boumezbeur F."/>
            <person name="Casellas F."/>
            <person name="Dore J."/>
            <person name="Guarner F."/>
            <person name="Hansen T."/>
            <person name="Hildebrand F."/>
            <person name="Kaas R.S."/>
            <person name="Kennedy S."/>
            <person name="Kristiansen K."/>
            <person name="Kultima J.R."/>
            <person name="Leonard P."/>
            <person name="Levenez F."/>
            <person name="Lund O."/>
            <person name="Moumen B."/>
            <person name="Le Paslier D."/>
            <person name="Pons N."/>
            <person name="Pedersen O."/>
            <person name="Prifti E."/>
            <person name="Qin J."/>
            <person name="Raes J."/>
            <person name="Tap J."/>
            <person name="Tims S."/>
            <person name="Ussery D.W."/>
            <person name="Yamada T."/>
            <person name="MetaHit consortium"/>
            <person name="Renault P."/>
            <person name="Sicheritz-Ponten T."/>
            <person name="Bork P."/>
            <person name="Wang J."/>
            <person name="Brunak S."/>
            <person name="Ehrlich S.D."/>
        </authorList>
    </citation>
    <scope>NUCLEOTIDE SEQUENCE [LARGE SCALE GENOMIC DNA]</scope>
</reference>
<keyword evidence="1" id="KW-0812">Transmembrane</keyword>
<name>R7H1Z2_9BACT</name>
<evidence type="ECO:0000256" key="1">
    <source>
        <dbReference type="SAM" id="Phobius"/>
    </source>
</evidence>
<dbReference type="AlphaFoldDB" id="R7H1Z2"/>
<organism evidence="2">
    <name type="scientific">Leyella stercorea CAG:629</name>
    <dbReference type="NCBI Taxonomy" id="1263103"/>
    <lineage>
        <taxon>Bacteria</taxon>
        <taxon>Pseudomonadati</taxon>
        <taxon>Bacteroidota</taxon>
        <taxon>Bacteroidia</taxon>
        <taxon>Bacteroidales</taxon>
        <taxon>Prevotellaceae</taxon>
        <taxon>Leyella</taxon>
    </lineage>
</organism>
<protein>
    <submittedName>
        <fullName evidence="2">Uncharacterized protein</fullName>
    </submittedName>
</protein>
<keyword evidence="1" id="KW-1133">Transmembrane helix</keyword>
<dbReference type="EMBL" id="CBIT010000197">
    <property type="protein sequence ID" value="CDE33689.1"/>
    <property type="molecule type" value="Genomic_DNA"/>
</dbReference>
<feature type="transmembrane region" description="Helical" evidence="1">
    <location>
        <begin position="43"/>
        <end position="61"/>
    </location>
</feature>
<accession>R7H1Z2</accession>
<keyword evidence="1" id="KW-0472">Membrane</keyword>
<sequence>MTSLVKNKAFAIISRSAKSLGNLLDGNNVTEIIVIRHSVWSALVYYVIEMHLAIGVVYSLLVD</sequence>
<gene>
    <name evidence="2" type="ORF">BN741_01711</name>
</gene>
<proteinExistence type="predicted"/>
<dbReference type="STRING" id="1263103.BN741_01711"/>